<dbReference type="InterPro" id="IPR005648">
    <property type="entry name" value="FlgD"/>
</dbReference>
<protein>
    <submittedName>
        <fullName evidence="4">Flagellar basal body rod modification protein</fullName>
    </submittedName>
    <submittedName>
        <fullName evidence="5">Flagellar basal-body rod modification protein FlgD</fullName>
    </submittedName>
</protein>
<dbReference type="Proteomes" id="UP000184204">
    <property type="component" value="Unassembled WGS sequence"/>
</dbReference>
<evidence type="ECO:0000313" key="6">
    <source>
        <dbReference type="Proteomes" id="UP000068026"/>
    </source>
</evidence>
<name>A0A0X8VEQ6_ANAPI</name>
<evidence type="ECO:0000313" key="5">
    <source>
        <dbReference type="EMBL" id="SHF01095.1"/>
    </source>
</evidence>
<keyword evidence="6" id="KW-1185">Reference proteome</keyword>
<reference evidence="6" key="2">
    <citation type="submission" date="2016-01" db="EMBL/GenBank/DDBJ databases">
        <authorList>
            <person name="Poehlein A."/>
            <person name="Schlien K."/>
            <person name="Gottschalk G."/>
            <person name="Buckel W."/>
            <person name="Daniel R."/>
        </authorList>
    </citation>
    <scope>NUCLEOTIDE SEQUENCE [LARGE SCALE GENOMIC DNA]</scope>
    <source>
        <strain evidence="6">X2</strain>
    </source>
</reference>
<proteinExistence type="inferred from homology"/>
<dbReference type="AlphaFoldDB" id="A0A0X8VEQ6"/>
<reference evidence="4 6" key="1">
    <citation type="journal article" date="2016" name="Genome Announc.">
        <title>Complete Genome Sequence of the Amino Acid-Fermenting Clostridium propionicum X2 (DSM 1682).</title>
        <authorList>
            <person name="Poehlein A."/>
            <person name="Schlien K."/>
            <person name="Chowdhury N.P."/>
            <person name="Gottschalk G."/>
            <person name="Buckel W."/>
            <person name="Daniel R."/>
        </authorList>
    </citation>
    <scope>NUCLEOTIDE SEQUENCE [LARGE SCALE GENOMIC DNA]</scope>
    <source>
        <strain evidence="4 6">X2</strain>
    </source>
</reference>
<feature type="region of interest" description="Disordered" evidence="3">
    <location>
        <begin position="141"/>
        <end position="167"/>
    </location>
</feature>
<accession>A0A0X8VEQ6</accession>
<dbReference type="EMBL" id="CP014223">
    <property type="protein sequence ID" value="AMJ42394.1"/>
    <property type="molecule type" value="Genomic_DNA"/>
</dbReference>
<organism evidence="5 7">
    <name type="scientific">Anaerotignum propionicum DSM 1682</name>
    <dbReference type="NCBI Taxonomy" id="991789"/>
    <lineage>
        <taxon>Bacteria</taxon>
        <taxon>Bacillati</taxon>
        <taxon>Bacillota</taxon>
        <taxon>Clostridia</taxon>
        <taxon>Lachnospirales</taxon>
        <taxon>Anaerotignaceae</taxon>
        <taxon>Anaerotignum</taxon>
    </lineage>
</organism>
<sequence>MASVNNYMTNIPTSATTKANSEQTSKATGKSTLDMEDFFKLFAAQLQNQDMTNPMDTSEFMNQMIMMSTIQSITDITNVSLISYAASLVGKDVTVAQIGSGGKLTEVYGTVTATGMYSGEQVVFVDGKSYKLSAIMSVGKLPEKDTSEPTSSETNGTGGNGTGAEGD</sequence>
<keyword evidence="5" id="KW-0966">Cell projection</keyword>
<dbReference type="Pfam" id="PF03963">
    <property type="entry name" value="FlgD"/>
    <property type="match status" value="1"/>
</dbReference>
<evidence type="ECO:0000256" key="3">
    <source>
        <dbReference type="SAM" id="MobiDB-lite"/>
    </source>
</evidence>
<evidence type="ECO:0000313" key="4">
    <source>
        <dbReference type="EMBL" id="AMJ42394.1"/>
    </source>
</evidence>
<feature type="compositionally biased region" description="Gly residues" evidence="3">
    <location>
        <begin position="156"/>
        <end position="167"/>
    </location>
</feature>
<dbReference type="RefSeq" id="WP_066053138.1">
    <property type="nucleotide sequence ID" value="NZ_CP014223.1"/>
</dbReference>
<dbReference type="EMBL" id="FQUA01000013">
    <property type="protein sequence ID" value="SHF01095.1"/>
    <property type="molecule type" value="Genomic_DNA"/>
</dbReference>
<dbReference type="Proteomes" id="UP000068026">
    <property type="component" value="Chromosome"/>
</dbReference>
<keyword evidence="5" id="KW-0282">Flagellum</keyword>
<comment type="similarity">
    <text evidence="1">Belongs to the FlgD family.</text>
</comment>
<keyword evidence="5" id="KW-0969">Cilium</keyword>
<reference evidence="5" key="3">
    <citation type="submission" date="2016-11" db="EMBL/GenBank/DDBJ databases">
        <authorList>
            <person name="Varghese N."/>
            <person name="Submissions S."/>
        </authorList>
    </citation>
    <scope>NUCLEOTIDE SEQUENCE</scope>
    <source>
        <strain evidence="5">DSM 1682</strain>
    </source>
</reference>
<dbReference type="GO" id="GO:0044781">
    <property type="term" value="P:bacterial-type flagellum organization"/>
    <property type="evidence" value="ECO:0007669"/>
    <property type="project" value="UniProtKB-KW"/>
</dbReference>
<gene>
    <name evidence="4" type="ORF">CPRO_28520</name>
    <name evidence="5" type="ORF">SAMN02745151_02508</name>
</gene>
<reference evidence="7" key="4">
    <citation type="submission" date="2016-11" db="EMBL/GenBank/DDBJ databases">
        <authorList>
            <person name="Jaros S."/>
            <person name="Januszkiewicz K."/>
            <person name="Wedrychowicz H."/>
        </authorList>
    </citation>
    <scope>NUCLEOTIDE SEQUENCE [LARGE SCALE GENOMIC DNA]</scope>
    <source>
        <strain evidence="7">DSM 1682</strain>
    </source>
</reference>
<dbReference type="KEGG" id="cpro:CPRO_28520"/>
<evidence type="ECO:0000256" key="2">
    <source>
        <dbReference type="ARBA" id="ARBA00022795"/>
    </source>
</evidence>
<evidence type="ECO:0000256" key="1">
    <source>
        <dbReference type="ARBA" id="ARBA00010577"/>
    </source>
</evidence>
<evidence type="ECO:0000313" key="7">
    <source>
        <dbReference type="Proteomes" id="UP000184204"/>
    </source>
</evidence>
<keyword evidence="2" id="KW-1005">Bacterial flagellum biogenesis</keyword>
<dbReference type="OrthoDB" id="280334at2"/>